<dbReference type="PROSITE" id="PS50191">
    <property type="entry name" value="CRAL_TRIO"/>
    <property type="match status" value="1"/>
</dbReference>
<feature type="region of interest" description="Disordered" evidence="1">
    <location>
        <begin position="534"/>
        <end position="555"/>
    </location>
</feature>
<dbReference type="SUPFAM" id="SSF52087">
    <property type="entry name" value="CRAL/TRIO domain"/>
    <property type="match status" value="1"/>
</dbReference>
<dbReference type="GO" id="GO:0004674">
    <property type="term" value="F:protein serine/threonine kinase activity"/>
    <property type="evidence" value="ECO:0007669"/>
    <property type="project" value="UniProtKB-EC"/>
</dbReference>
<accession>A0ABQ9XQM6</accession>
<feature type="compositionally biased region" description="Polar residues" evidence="1">
    <location>
        <begin position="1080"/>
        <end position="1094"/>
    </location>
</feature>
<feature type="compositionally biased region" description="Basic and acidic residues" evidence="1">
    <location>
        <begin position="536"/>
        <end position="555"/>
    </location>
</feature>
<proteinExistence type="predicted"/>
<dbReference type="InterPro" id="IPR001251">
    <property type="entry name" value="CRAL-TRIO_dom"/>
</dbReference>
<dbReference type="Pfam" id="PF13716">
    <property type="entry name" value="CRAL_TRIO_2"/>
    <property type="match status" value="1"/>
</dbReference>
<organism evidence="3 4">
    <name type="scientific">Blattamonas nauphoetae</name>
    <dbReference type="NCBI Taxonomy" id="2049346"/>
    <lineage>
        <taxon>Eukaryota</taxon>
        <taxon>Metamonada</taxon>
        <taxon>Preaxostyla</taxon>
        <taxon>Oxymonadida</taxon>
        <taxon>Blattamonas</taxon>
    </lineage>
</organism>
<dbReference type="EC" id="2.7.11.1" evidence="3"/>
<dbReference type="SMART" id="SM00516">
    <property type="entry name" value="SEC14"/>
    <property type="match status" value="1"/>
</dbReference>
<gene>
    <name evidence="3" type="ORF">BLNAU_11925</name>
</gene>
<evidence type="ECO:0000256" key="1">
    <source>
        <dbReference type="SAM" id="MobiDB-lite"/>
    </source>
</evidence>
<name>A0ABQ9XQM6_9EUKA</name>
<dbReference type="CDD" id="cd00170">
    <property type="entry name" value="SEC14"/>
    <property type="match status" value="1"/>
</dbReference>
<dbReference type="PANTHER" id="PTHR34491">
    <property type="entry name" value="A-TYPE INCLUSION PROTEIN, PUTATIVE-RELATED"/>
    <property type="match status" value="1"/>
</dbReference>
<dbReference type="Proteomes" id="UP001281761">
    <property type="component" value="Unassembled WGS sequence"/>
</dbReference>
<comment type="caution">
    <text evidence="3">The sequence shown here is derived from an EMBL/GenBank/DDBJ whole genome shotgun (WGS) entry which is preliminary data.</text>
</comment>
<dbReference type="InterPro" id="IPR036865">
    <property type="entry name" value="CRAL-TRIO_dom_sf"/>
</dbReference>
<evidence type="ECO:0000259" key="2">
    <source>
        <dbReference type="PROSITE" id="PS50191"/>
    </source>
</evidence>
<evidence type="ECO:0000313" key="4">
    <source>
        <dbReference type="Proteomes" id="UP001281761"/>
    </source>
</evidence>
<feature type="compositionally biased region" description="Basic and acidic residues" evidence="1">
    <location>
        <begin position="586"/>
        <end position="1078"/>
    </location>
</feature>
<dbReference type="Gene3D" id="3.40.525.10">
    <property type="entry name" value="CRAL-TRIO lipid binding domain"/>
    <property type="match status" value="1"/>
</dbReference>
<feature type="domain" description="CRAL-TRIO" evidence="2">
    <location>
        <begin position="41"/>
        <end position="194"/>
    </location>
</feature>
<protein>
    <submittedName>
        <fullName evidence="3">Titin like protein</fullName>
        <ecNumber evidence="3">2.7.11.1</ecNumber>
    </submittedName>
</protein>
<dbReference type="EMBL" id="JARBJD010000095">
    <property type="protein sequence ID" value="KAK2953139.1"/>
    <property type="molecule type" value="Genomic_DNA"/>
</dbReference>
<keyword evidence="3" id="KW-0808">Transferase</keyword>
<dbReference type="PANTHER" id="PTHR34491:SF82">
    <property type="entry name" value="CHROMOSOME UNDETERMINED SCAFFOLD_21, WHOLE GENOME SHOTGUN SEQUENCE"/>
    <property type="match status" value="1"/>
</dbReference>
<reference evidence="3 4" key="1">
    <citation type="journal article" date="2022" name="bioRxiv">
        <title>Genomics of Preaxostyla Flagellates Illuminates Evolutionary Transitions and the Path Towards Mitochondrial Loss.</title>
        <authorList>
            <person name="Novak L.V.F."/>
            <person name="Treitli S.C."/>
            <person name="Pyrih J."/>
            <person name="Halakuc P."/>
            <person name="Pipaliya S.V."/>
            <person name="Vacek V."/>
            <person name="Brzon O."/>
            <person name="Soukal P."/>
            <person name="Eme L."/>
            <person name="Dacks J.B."/>
            <person name="Karnkowska A."/>
            <person name="Elias M."/>
            <person name="Hampl V."/>
        </authorList>
    </citation>
    <scope>NUCLEOTIDE SEQUENCE [LARGE SCALE GENOMIC DNA]</scope>
    <source>
        <strain evidence="3">NAU3</strain>
        <tissue evidence="3">Gut</tissue>
    </source>
</reference>
<evidence type="ECO:0000313" key="3">
    <source>
        <dbReference type="EMBL" id="KAK2953139.1"/>
    </source>
</evidence>
<feature type="region of interest" description="Disordered" evidence="1">
    <location>
        <begin position="586"/>
        <end position="1104"/>
    </location>
</feature>
<keyword evidence="4" id="KW-1185">Reference proteome</keyword>
<feature type="compositionally biased region" description="Acidic residues" evidence="1">
    <location>
        <begin position="1095"/>
        <end position="1104"/>
    </location>
</feature>
<sequence length="1104" mass="135276">MDDQDPEISVEPYVITTTPPLTAEDASTKYLDLLAQSKETSFRELHPLQPIYIAGKTKDGATIVVMNAHKIPAEVSKDDIILYFVKTMDPIAFQPYIVVVTGFFQRKGFDLSSSTVLSLYRILPYSFRKNIQRFYVIGAPRTMRALFFFMKPFISSKFWTKLFYLHSMEDLDQYVEPELANIPICLYRTADPKHKLPPQSSGILIENLHHLEIMGIPQADYAPFFVVNMIGWLIETHSFAKYDTFQALTDTTPFRRILQSIIFDPLILLPPDIPQVIAFCALAEFFRLLPFSLIQPPQTVHLCQYFTADAVGKRESHRISERIDQVKDSKVEVQELDEVTKIILSLPTHHLSTLQLLIQLMLSIAISSPVPSSSAAKRIVGSLSQKQLHILALIRPSFVSLIFPTPASLDIRISPQDITTSLSTALLYLVLHWEDIRERASNSTILFPRFVSLADLADATHWIRHLHCLRRPVTSAALDASITRPQTEQLMFLVDETQVDAQRTAFRILHTEISAYTLFAHLWRKWKLAGQNPDEANEKRQKEQQEEIAEVERQEEERLRKEEEERLRKEEEERLRKEEEERLAREKAEEEERLRKEEEERLRREEEERLRKEEEERLRKEEEERLRKEEEERVRREEEDRLRKEEEERVRREEEERVKREEDERLAREKAEEEERLRKEEEERRRQEEEERLAREKAEEEERLRKEEEERLRKEEEERKRQEEEERLRKEEEERRRKEEEEQQRREEEERLAREKAEEEERLRKEEEERLRKEEEERKRKEEEERQKREEEERLRKEEEERLAREKAEEEARLKAEEEERLRREEEERLRKEEEERKRQEEERLRKEEEERLRKEEEERKRREEEERLAREKAEEEERLRKEEEERKRQEEEEERLRKEEEERRKKEEEERIAREKAEEEERLRKEEEERMRKEEEERLRKEEEERLRKEEEERLKREEEERLRKEEEERIAREKAEEEERLRKEEEERLRKEEEERLRKEEEERLRKEEEERLRKEEEERLQKEEEERKRKEEEERQKREEEERIAREKAEEERRRKEEEEKKRQEEEEERIRIENLDLTTKPTQSTTSSNVEIDDEFTFDD</sequence>